<evidence type="ECO:0000256" key="1">
    <source>
        <dbReference type="SAM" id="MobiDB-lite"/>
    </source>
</evidence>
<comment type="caution">
    <text evidence="2">The sequence shown here is derived from an EMBL/GenBank/DDBJ whole genome shotgun (WGS) entry which is preliminary data.</text>
</comment>
<name>A0A8H3W710_9PEZI</name>
<keyword evidence="3" id="KW-1185">Reference proteome</keyword>
<proteinExistence type="predicted"/>
<protein>
    <submittedName>
        <fullName evidence="2">Uncharacterized protein</fullName>
    </submittedName>
</protein>
<accession>A0A8H3W710</accession>
<sequence>MSAMYPASTNTRRQYSFLVPLLVACVVLHKAFLYPRTANASHLQEYGSRGDGKVGKCMQNSSPPCHRGDRIHSHALHHSSLQSFPPLHHACLPKAPSTALPCLHTTTTTATTTLPRMHPAEPGAALHSYGVTAVDAPLQTALLSPARPLQRPAHHRSVGLPSLFAGKCAHPWALCAGLAGCHVCTAYTGCACCRRSAHLPPRRARDSPSSSRPPIHHPRLRSISAHPEPQNLHLLAGNSLAVSVAQGTRHRHHRPGRFRYRLGVPPFLLIMDPSSNVPSFPTSIVHACQQYLILLPCVAPTHVVYMSCAAPRCSAASPSASVGWPFQRRPPSVTDVHLASCTKPPHAQSTLSGQSLLATPSVCMESSGFLCWDTPTNLHWRAARINDRHQKS</sequence>
<gene>
    <name evidence="2" type="ORF">GQ607_010346</name>
</gene>
<dbReference type="Proteomes" id="UP000434172">
    <property type="component" value="Unassembled WGS sequence"/>
</dbReference>
<reference evidence="2 3" key="1">
    <citation type="submission" date="2019-12" db="EMBL/GenBank/DDBJ databases">
        <title>A genome sequence resource for the geographically widespread anthracnose pathogen Colletotrichum asianum.</title>
        <authorList>
            <person name="Meng Y."/>
        </authorList>
    </citation>
    <scope>NUCLEOTIDE SEQUENCE [LARGE SCALE GENOMIC DNA]</scope>
    <source>
        <strain evidence="2 3">ICMP 18580</strain>
    </source>
</reference>
<evidence type="ECO:0000313" key="3">
    <source>
        <dbReference type="Proteomes" id="UP000434172"/>
    </source>
</evidence>
<dbReference type="EMBL" id="WOWK01000061">
    <property type="protein sequence ID" value="KAF0322468.1"/>
    <property type="molecule type" value="Genomic_DNA"/>
</dbReference>
<dbReference type="AlphaFoldDB" id="A0A8H3W710"/>
<organism evidence="2 3">
    <name type="scientific">Colletotrichum asianum</name>
    <dbReference type="NCBI Taxonomy" id="702518"/>
    <lineage>
        <taxon>Eukaryota</taxon>
        <taxon>Fungi</taxon>
        <taxon>Dikarya</taxon>
        <taxon>Ascomycota</taxon>
        <taxon>Pezizomycotina</taxon>
        <taxon>Sordariomycetes</taxon>
        <taxon>Hypocreomycetidae</taxon>
        <taxon>Glomerellales</taxon>
        <taxon>Glomerellaceae</taxon>
        <taxon>Colletotrichum</taxon>
        <taxon>Colletotrichum gloeosporioides species complex</taxon>
    </lineage>
</organism>
<feature type="region of interest" description="Disordered" evidence="1">
    <location>
        <begin position="199"/>
        <end position="222"/>
    </location>
</feature>
<evidence type="ECO:0000313" key="2">
    <source>
        <dbReference type="EMBL" id="KAF0322468.1"/>
    </source>
</evidence>